<dbReference type="EMBL" id="AP018227">
    <property type="protein sequence ID" value="BAY87368.1"/>
    <property type="molecule type" value="Genomic_DNA"/>
</dbReference>
<proteinExistence type="predicted"/>
<accession>A0A1Z4M1W6</accession>
<dbReference type="AlphaFoldDB" id="A0A1Z4M1W6"/>
<protein>
    <submittedName>
        <fullName evidence="1">Uncharacterized protein</fullName>
    </submittedName>
</protein>
<dbReference type="OrthoDB" id="5891780at2"/>
<dbReference type="Proteomes" id="UP000218418">
    <property type="component" value="Chromosome"/>
</dbReference>
<sequence>MSKASELEIAIANAAKAGDALPKILPNWMLNLGILPGNLITSSERIGNKSTTTKTDVLIKLRESPPLKISAKLSNADYFGNWYGHKRFIKEFGYEAFYKMTNKVTEWANNWVQNPNASLFVGVSISFGYRTGNTSIEFLQVFNNIDELKKVIAGVGNGDEVANCLYVSDQYPQNIEQIIENLSPFDNQSISAQSKKIKIVCRPVNPMTERSNRGKNVYTRFQPYQALKNKTSVNTLEALIKLGKFIIVEPEKLNHNKILNDLESNYNILIPRKS</sequence>
<organism evidence="1 2">
    <name type="scientific">Calothrix parasitica NIES-267</name>
    <dbReference type="NCBI Taxonomy" id="1973488"/>
    <lineage>
        <taxon>Bacteria</taxon>
        <taxon>Bacillati</taxon>
        <taxon>Cyanobacteriota</taxon>
        <taxon>Cyanophyceae</taxon>
        <taxon>Nostocales</taxon>
        <taxon>Calotrichaceae</taxon>
        <taxon>Calothrix</taxon>
    </lineage>
</organism>
<gene>
    <name evidence="1" type="ORF">NIES267_68900</name>
</gene>
<name>A0A1Z4M1W6_9CYAN</name>
<evidence type="ECO:0000313" key="1">
    <source>
        <dbReference type="EMBL" id="BAY87368.1"/>
    </source>
</evidence>
<evidence type="ECO:0000313" key="2">
    <source>
        <dbReference type="Proteomes" id="UP000218418"/>
    </source>
</evidence>
<reference evidence="1 2" key="1">
    <citation type="submission" date="2017-06" db="EMBL/GenBank/DDBJ databases">
        <title>Genome sequencing of cyanobaciteial culture collection at National Institute for Environmental Studies (NIES).</title>
        <authorList>
            <person name="Hirose Y."/>
            <person name="Shimura Y."/>
            <person name="Fujisawa T."/>
            <person name="Nakamura Y."/>
            <person name="Kawachi M."/>
        </authorList>
    </citation>
    <scope>NUCLEOTIDE SEQUENCE [LARGE SCALE GENOMIC DNA]</scope>
    <source>
        <strain evidence="1 2">NIES-267</strain>
    </source>
</reference>
<keyword evidence="2" id="KW-1185">Reference proteome</keyword>